<dbReference type="Pfam" id="PF11732">
    <property type="entry name" value="Thoc2"/>
    <property type="match status" value="1"/>
</dbReference>
<feature type="compositionally biased region" description="Basic and acidic residues" evidence="6">
    <location>
        <begin position="1971"/>
        <end position="1997"/>
    </location>
</feature>
<dbReference type="InterPro" id="IPR021726">
    <property type="entry name" value="THO_THOC2_N"/>
</dbReference>
<dbReference type="Pfam" id="PF11262">
    <property type="entry name" value="Tho2"/>
    <property type="match status" value="1"/>
</dbReference>
<feature type="domain" description="THO complex subunitTHOC2 C-terminal" evidence="7">
    <location>
        <begin position="1295"/>
        <end position="1549"/>
    </location>
</feature>
<feature type="compositionally biased region" description="Basic and acidic residues" evidence="6">
    <location>
        <begin position="1943"/>
        <end position="1964"/>
    </location>
</feature>
<feature type="compositionally biased region" description="Low complexity" evidence="6">
    <location>
        <begin position="1649"/>
        <end position="1679"/>
    </location>
</feature>
<name>A0ABY8USH3_TETOB</name>
<accession>A0ABY8USH3</accession>
<dbReference type="Proteomes" id="UP001244341">
    <property type="component" value="Chromosome 16b"/>
</dbReference>
<dbReference type="PANTHER" id="PTHR21597:SF0">
    <property type="entry name" value="THO COMPLEX SUBUNIT 2"/>
    <property type="match status" value="1"/>
</dbReference>
<evidence type="ECO:0000256" key="3">
    <source>
        <dbReference type="ARBA" id="ARBA00019596"/>
    </source>
</evidence>
<sequence>MAEDYDLPEQLLSEALVRDLNAGKVVASEVGATIPGIDADKQPQFLLELVQAYGRGALQLDAFFQAIGAAGLTGDVSSDLMEAIWLTWLQPGVKQEELGELAKECVKKGKLTRRVVMELGEPELIVAAGQAPTKVGLDARERKVFTATFYKQDKYNLLREENEGYSKLLSLLLSGGSLQQQHVAALTRDIKALMGAFKLDPNRVCELLLEAAERDEAGVGHWLGLLELFNEKAPMEMLAMKFLHYQQDHSHLAAGEDDPASSKQQQQQQGKPPASLYNLAAAMIKAGHVSLEGVLAYIAPSADAMAAAYKANLEALTDDVKQLGLVKLGDGGKEAPAAAAGGRAAALLAGNLDAIASERGITNDVKDDAYAAPGRGRGIPGSGMPLNPAAAAFMPPGPMGLQQQQQQQQGMLPPSGMWGARGMPPQQQQQQMGGGGGMGGPGGYGGMQQQQQGGMQGNGAMMGMGGGQTQPMQGGMRGGMGGPMMMGAAAAAAGAAVGGSAARGGAGGAGYSASYSVMPAAQLELDAHSMDRPLLDGSAGHLQLLAALMKAGDWQHALLLLDFMQGVLSVQAANDIAISTAMLAHLKRLLEPCYKALYPKGPLGGNILHKTPYNLGPKGFASSGFRGDSQNPGLSAEALNPRGPELEPLGFKLLEHAGVYVYRDPEVMVMLLRVLQHELLFYGGLAPQEWQHHQQQVNTDKVAQVCKVLAEVALPALSLSQANRGLAHELWAVMQLLPFHDRAEVYRQGLAACNSCPPAAAAGQMAVKAFKKIKARLALPDKADKGRKDVVRANANLLSKVSHSTPLQVADQVLWQAASFPNAVEPLAEVLKLPNPLTMDALTYMALYWWGRLGRAKMKEDGANEEDWVSGVADLVGIACCSSKHNFKLQTLLPYVFDELRGGDTLAVLLLRSILRKMTGVDGPANVDPSQASLLCCGTVMQAEAIHSVANREEPAFQMGRSTLLKVLTEGSPDQQLLVPLAVVMAQHLDWSLFTLHTQHLKELAEQHDRVNEICQQYIMMLEHCVLKDQEMELKDYAAALPPLHVLIRQYGVHPGIAWMLWRPVVAALEPQLMARLEARALALAAAAGEEGEEGEAEALPDAAAAAADGSSKAPAAAAAAAAAADGEEGELPEEGEAMQGVERPGAARASAAAAAAVAAADSAAKLALPVSLADVEGSVGQIDEALFKTLRFLADVEGSVAQIDEALFKTLREPLYIAFWSLRPEEMHVPTDMYDTRIGEMEAFLRTSGKEASQLQNSIDSEKRGLERLQTAPVHGRGGPRDFDLNRIIDNITAKQNQLAELERKAAHFKAVLGPLRAERDGLVSRHRQVLKRMEAEKDTYMAKKPVVKPLAIAFIRHCLVPRLTRSLADATFCHHFTMALHTMDTPYWPAAFFWDYAVTGLTNMIPTVTEKEALCVGVFLTLLLQDLQVWYFDEARYKRDCNQQTMKFSATNATPATFAQFQKLFKKWQTELFKSLKGCAAGGEYLQKRNALLIMSKMIQAAPADKPPMFPVYTTHCEQMKDVMEEIQQKDAREDVKKMAQALAIQLSNKLSKCVPMPQDAGKAKPGSRAAPVRGPPLKRKPPASPGKQPGSRPSTPPPAAAAAAAAKAAVVKTEADIAEPATEAAADAATDKPAAAKTKEGGKGGSKPSTSGAAGAPRAVRKGQPAPKQQQQQGSKPPRPGSADGEPARKRPRVTPPSSKADGNAVAAAEQEPGEVMESANAAGGGVAAADAGEGGDGSVAGAAVAGDGAGAKPKREAVPRPAKKAGVAAVAAAAAAAAADARGRTGGSSELKQEEQPDEQQQQPQRQRQEERNRHPTPDRARGHHSHHLQQQDEAVTVSPARSHKGDRGASPGSKEQQRQLHERGSDRDRGREKDSGRDGRDGGSRHHSRDSREQQEEAPAAGGGVGGKGSSKRRRGGSGSGGAAEKAAEAPPQQQQQQREDWDRPSSKPRDKDKDREGDGTPGGEGSREQQHGRGEKDRDRKRERREQKGGGDRQPQQQQHQQEDRRDKGSREVGGSRDEPTEPSKKRRLDDDRSADSGGREQQQQQPSRRQQQDKQQQEQRRSAKHTPIMAPADETKAGGKRDGGGSGVGVGGAAGGGGGGGGHERGGDERQHGGGSSRRR</sequence>
<feature type="compositionally biased region" description="Basic and acidic residues" evidence="6">
    <location>
        <begin position="2007"/>
        <end position="2045"/>
    </location>
</feature>
<keyword evidence="5" id="KW-0175">Coiled coil</keyword>
<keyword evidence="4" id="KW-0539">Nucleus</keyword>
<feature type="compositionally biased region" description="Acidic residues" evidence="6">
    <location>
        <begin position="1126"/>
        <end position="1137"/>
    </location>
</feature>
<gene>
    <name evidence="10" type="ORF">OEZ85_000313</name>
</gene>
<evidence type="ECO:0000259" key="9">
    <source>
        <dbReference type="Pfam" id="PF16134"/>
    </source>
</evidence>
<feature type="compositionally biased region" description="Basic and acidic residues" evidence="6">
    <location>
        <begin position="2109"/>
        <end position="2119"/>
    </location>
</feature>
<keyword evidence="11" id="KW-1185">Reference proteome</keyword>
<feature type="region of interest" description="Disordered" evidence="6">
    <location>
        <begin position="368"/>
        <end position="442"/>
    </location>
</feature>
<dbReference type="InterPro" id="IPR032302">
    <property type="entry name" value="THOC2_N"/>
</dbReference>
<dbReference type="InterPro" id="IPR021418">
    <property type="entry name" value="THO_THOC2_C"/>
</dbReference>
<feature type="compositionally biased region" description="Gly residues" evidence="6">
    <location>
        <begin position="432"/>
        <end position="442"/>
    </location>
</feature>
<feature type="compositionally biased region" description="Basic and acidic residues" evidence="6">
    <location>
        <begin position="1860"/>
        <end position="1900"/>
    </location>
</feature>
<dbReference type="Pfam" id="PF16134">
    <property type="entry name" value="THOC2_N"/>
    <property type="match status" value="2"/>
</dbReference>
<organism evidence="10 11">
    <name type="scientific">Tetradesmus obliquus</name>
    <name type="common">Green alga</name>
    <name type="synonym">Acutodesmus obliquus</name>
    <dbReference type="NCBI Taxonomy" id="3088"/>
    <lineage>
        <taxon>Eukaryota</taxon>
        <taxon>Viridiplantae</taxon>
        <taxon>Chlorophyta</taxon>
        <taxon>core chlorophytes</taxon>
        <taxon>Chlorophyceae</taxon>
        <taxon>CS clade</taxon>
        <taxon>Sphaeropleales</taxon>
        <taxon>Scenedesmaceae</taxon>
        <taxon>Tetradesmus</taxon>
    </lineage>
</organism>
<feature type="compositionally biased region" description="Low complexity" evidence="6">
    <location>
        <begin position="1928"/>
        <end position="1942"/>
    </location>
</feature>
<feature type="region of interest" description="Disordered" evidence="6">
    <location>
        <begin position="252"/>
        <end position="272"/>
    </location>
</feature>
<protein>
    <recommendedName>
        <fullName evidence="3">THO complex subunit 2</fullName>
    </recommendedName>
</protein>
<dbReference type="EMBL" id="CP126223">
    <property type="protein sequence ID" value="WIA23603.1"/>
    <property type="molecule type" value="Genomic_DNA"/>
</dbReference>
<feature type="domain" description="THO complex subunit 2 N-terminal" evidence="9">
    <location>
        <begin position="652"/>
        <end position="777"/>
    </location>
</feature>
<evidence type="ECO:0000313" key="10">
    <source>
        <dbReference type="EMBL" id="WIA23603.1"/>
    </source>
</evidence>
<evidence type="ECO:0000259" key="8">
    <source>
        <dbReference type="Pfam" id="PF11732"/>
    </source>
</evidence>
<feature type="compositionally biased region" description="Basic and acidic residues" evidence="6">
    <location>
        <begin position="2080"/>
        <end position="2090"/>
    </location>
</feature>
<evidence type="ECO:0000259" key="7">
    <source>
        <dbReference type="Pfam" id="PF11262"/>
    </source>
</evidence>
<feature type="compositionally biased region" description="Basic and acidic residues" evidence="6">
    <location>
        <begin position="1811"/>
        <end position="1825"/>
    </location>
</feature>
<evidence type="ECO:0000256" key="2">
    <source>
        <dbReference type="ARBA" id="ARBA00007857"/>
    </source>
</evidence>
<dbReference type="PANTHER" id="PTHR21597">
    <property type="entry name" value="THO2 PROTEIN"/>
    <property type="match status" value="1"/>
</dbReference>
<comment type="subcellular location">
    <subcellularLocation>
        <location evidence="1">Nucleus</location>
    </subcellularLocation>
</comment>
<feature type="compositionally biased region" description="Gly residues" evidence="6">
    <location>
        <begin position="2091"/>
        <end position="2108"/>
    </location>
</feature>
<feature type="compositionally biased region" description="Basic and acidic residues" evidence="6">
    <location>
        <begin position="2057"/>
        <end position="2068"/>
    </location>
</feature>
<evidence type="ECO:0000256" key="6">
    <source>
        <dbReference type="SAM" id="MobiDB-lite"/>
    </source>
</evidence>
<evidence type="ECO:0000256" key="5">
    <source>
        <dbReference type="SAM" id="Coils"/>
    </source>
</evidence>
<feature type="region of interest" description="Disordered" evidence="6">
    <location>
        <begin position="1556"/>
        <end position="1608"/>
    </location>
</feature>
<evidence type="ECO:0000256" key="4">
    <source>
        <dbReference type="ARBA" id="ARBA00023242"/>
    </source>
</evidence>
<feature type="coiled-coil region" evidence="5">
    <location>
        <begin position="1253"/>
        <end position="1345"/>
    </location>
</feature>
<reference evidence="10 11" key="1">
    <citation type="submission" date="2023-05" db="EMBL/GenBank/DDBJ databases">
        <title>A 100% complete, gapless, phased diploid assembly of the Scenedesmus obliquus UTEX 3031 genome.</title>
        <authorList>
            <person name="Biondi T.C."/>
            <person name="Hanschen E.R."/>
            <person name="Kwon T."/>
            <person name="Eng W."/>
            <person name="Kruse C.P.S."/>
            <person name="Koehler S.I."/>
            <person name="Kunde Y."/>
            <person name="Gleasner C.D."/>
            <person name="You Mak K.T."/>
            <person name="Polle J."/>
            <person name="Hovde B.T."/>
            <person name="Starkenburg S.R."/>
        </authorList>
    </citation>
    <scope>NUCLEOTIDE SEQUENCE [LARGE SCALE GENOMIC DNA]</scope>
    <source>
        <strain evidence="10 11">DOE0152z</strain>
    </source>
</reference>
<feature type="compositionally biased region" description="Low complexity" evidence="6">
    <location>
        <begin position="388"/>
        <end position="431"/>
    </location>
</feature>
<feature type="compositionally biased region" description="Gly residues" evidence="6">
    <location>
        <begin position="1726"/>
        <end position="1742"/>
    </location>
</feature>
<evidence type="ECO:0000256" key="1">
    <source>
        <dbReference type="ARBA" id="ARBA00004123"/>
    </source>
</evidence>
<comment type="similarity">
    <text evidence="2">Belongs to the THOC2 family.</text>
</comment>
<feature type="compositionally biased region" description="Low complexity" evidence="6">
    <location>
        <begin position="1768"/>
        <end position="1784"/>
    </location>
</feature>
<feature type="region of interest" description="Disordered" evidence="6">
    <location>
        <begin position="1119"/>
        <end position="1145"/>
    </location>
</feature>
<feature type="region of interest" description="Disordered" evidence="6">
    <location>
        <begin position="1621"/>
        <end position="2127"/>
    </location>
</feature>
<dbReference type="InterPro" id="IPR040007">
    <property type="entry name" value="Tho2"/>
</dbReference>
<evidence type="ECO:0000313" key="11">
    <source>
        <dbReference type="Proteomes" id="UP001244341"/>
    </source>
</evidence>
<proteinExistence type="inferred from homology"/>
<feature type="compositionally biased region" description="Low complexity" evidence="6">
    <location>
        <begin position="2046"/>
        <end position="2056"/>
    </location>
</feature>
<feature type="domain" description="THO complex subunit 2 N-terminal" evidence="9">
    <location>
        <begin position="46"/>
        <end position="341"/>
    </location>
</feature>
<feature type="compositionally biased region" description="Low complexity" evidence="6">
    <location>
        <begin position="1621"/>
        <end position="1639"/>
    </location>
</feature>
<feature type="domain" description="THO complex subunitTHOC2 N-terminal" evidence="8">
    <location>
        <begin position="798"/>
        <end position="872"/>
    </location>
</feature>